<evidence type="ECO:0000313" key="4">
    <source>
        <dbReference type="Proteomes" id="UP000290288"/>
    </source>
</evidence>
<evidence type="ECO:0000256" key="2">
    <source>
        <dbReference type="SAM" id="Phobius"/>
    </source>
</evidence>
<sequence>MYNDLDSPPPRSQFLPDSYGRKYTRPWSPDPYDPLPSTIRKTYNPNESAEAFQLLQGGQYSRRQDNGHQPQADYPVDYPPLPEDYFPVLHSKRRREASEVSVEALDLADYARTLRTRQAEDPYPAFPFADSSLNSSTRESHNHAPKPLYSAHPPSSFPAALVARGGTRSSANTSSTSTHQTPRSNVTVPLPANHSTSTPQLARPSDPDDEIDISQFPAWSRGWYNGSGGRGDTARRQGPQRNIDSLEAYELEAGLALPQPLLGESSKGSARSLNNRQDPVANVNFNDSSHRQPLSPFDPTYVHPQSYPRAGADWFNDGVSYPSYSAPSYSNHDPLLGGSREGVVPWSHDPPEYGQPPLDPQVKENRMRMLEKAFGNPTDSKRTSGGISKKGKEKERDDGLMRDDDGKLMVGTPNGKGGLATQGPRLRAAVRVLQVLLVVAVGAPIIYAAVAIKPNPAPPPAGKPPIYLLYVLSPITLLLLLYLFVVRPCTIRRKFSSARQTPYTNPGMMVVPVAGAGGKAKGKKKGGPTPFPPGKKKKGKKGGPGMPGDLQVNLIVDPNAFGLPGGQDLSSSSEEEEDDLMFDDGGMPGAFYPKPPDNGKDNSERAKRKRKKQRRRTLMAALKLEDEWKFARSWMRKQAFLDALTGNIAKPEITPTNLLYDDLPERKNAVLIDFDIAVNVDVAAAAPVTVGSEAEATPQSDCTVTSKEGSPKDVDAVESQQPAEKEKPPPPVQAFITTVADSTSKRTVPERMPGVIPYMPSEIIEVSPIKPVSRRYRHDLESFTWCLTWQCIKPHDRKSNLARYSRCFADTEMFRDYWKAGRHPFSTVPFDRARLGRHWKKLTDEDKNMKDPFAEIASGPLLGGSGGYKVWENEEEERKWFVERLTAILMQAGLPLGFEFADLDSPTATSSLHFVQVPGEA</sequence>
<keyword evidence="2" id="KW-0812">Transmembrane</keyword>
<feature type="region of interest" description="Disordered" evidence="1">
    <location>
        <begin position="374"/>
        <end position="419"/>
    </location>
</feature>
<protein>
    <submittedName>
        <fullName evidence="3">Uncharacterized protein</fullName>
    </submittedName>
</protein>
<comment type="caution">
    <text evidence="3">The sequence shown here is derived from an EMBL/GenBank/DDBJ whole genome shotgun (WGS) entry which is preliminary data.</text>
</comment>
<dbReference type="AlphaFoldDB" id="A0A4V1Q410"/>
<organism evidence="3 4">
    <name type="scientific">Candolleomyces aberdarensis</name>
    <dbReference type="NCBI Taxonomy" id="2316362"/>
    <lineage>
        <taxon>Eukaryota</taxon>
        <taxon>Fungi</taxon>
        <taxon>Dikarya</taxon>
        <taxon>Basidiomycota</taxon>
        <taxon>Agaricomycotina</taxon>
        <taxon>Agaricomycetes</taxon>
        <taxon>Agaricomycetidae</taxon>
        <taxon>Agaricales</taxon>
        <taxon>Agaricineae</taxon>
        <taxon>Psathyrellaceae</taxon>
        <taxon>Candolleomyces</taxon>
    </lineage>
</organism>
<dbReference type="Proteomes" id="UP000290288">
    <property type="component" value="Unassembled WGS sequence"/>
</dbReference>
<name>A0A4V1Q410_9AGAR</name>
<gene>
    <name evidence="3" type="ORF">EST38_g5390</name>
</gene>
<feature type="compositionally biased region" description="Acidic residues" evidence="1">
    <location>
        <begin position="573"/>
        <end position="582"/>
    </location>
</feature>
<feature type="region of interest" description="Disordered" evidence="1">
    <location>
        <begin position="122"/>
        <end position="216"/>
    </location>
</feature>
<dbReference type="EMBL" id="SDEE01000148">
    <property type="protein sequence ID" value="RXW20458.1"/>
    <property type="molecule type" value="Genomic_DNA"/>
</dbReference>
<keyword evidence="4" id="KW-1185">Reference proteome</keyword>
<proteinExistence type="predicted"/>
<feature type="compositionally biased region" description="Polar residues" evidence="1">
    <location>
        <begin position="266"/>
        <end position="287"/>
    </location>
</feature>
<feature type="transmembrane region" description="Helical" evidence="2">
    <location>
        <begin position="432"/>
        <end position="452"/>
    </location>
</feature>
<feature type="region of interest" description="Disordered" evidence="1">
    <location>
        <begin position="1"/>
        <end position="80"/>
    </location>
</feature>
<evidence type="ECO:0000256" key="1">
    <source>
        <dbReference type="SAM" id="MobiDB-lite"/>
    </source>
</evidence>
<feature type="compositionally biased region" description="Basic and acidic residues" evidence="1">
    <location>
        <begin position="390"/>
        <end position="407"/>
    </location>
</feature>
<keyword evidence="2" id="KW-1133">Transmembrane helix</keyword>
<feature type="region of interest" description="Disordered" evidence="1">
    <location>
        <begin position="565"/>
        <end position="615"/>
    </location>
</feature>
<keyword evidence="2" id="KW-0472">Membrane</keyword>
<feature type="transmembrane region" description="Helical" evidence="2">
    <location>
        <begin position="464"/>
        <end position="485"/>
    </location>
</feature>
<feature type="compositionally biased region" description="Polar residues" evidence="1">
    <location>
        <begin position="697"/>
        <end position="708"/>
    </location>
</feature>
<feature type="compositionally biased region" description="Basic residues" evidence="1">
    <location>
        <begin position="606"/>
        <end position="615"/>
    </location>
</feature>
<feature type="compositionally biased region" description="Polar residues" evidence="1">
    <location>
        <begin position="182"/>
        <end position="200"/>
    </location>
</feature>
<dbReference type="OrthoDB" id="3253553at2759"/>
<accession>A0A4V1Q410</accession>
<feature type="region of interest" description="Disordered" evidence="1">
    <location>
        <begin position="515"/>
        <end position="549"/>
    </location>
</feature>
<feature type="region of interest" description="Disordered" evidence="1">
    <location>
        <begin position="260"/>
        <end position="302"/>
    </location>
</feature>
<feature type="compositionally biased region" description="Low complexity" evidence="1">
    <location>
        <begin position="167"/>
        <end position="181"/>
    </location>
</feature>
<reference evidence="3 4" key="1">
    <citation type="submission" date="2019-01" db="EMBL/GenBank/DDBJ databases">
        <title>Draft genome sequence of Psathyrella aberdarensis IHI B618.</title>
        <authorList>
            <person name="Buettner E."/>
            <person name="Kellner H."/>
        </authorList>
    </citation>
    <scope>NUCLEOTIDE SEQUENCE [LARGE SCALE GENOMIC DNA]</scope>
    <source>
        <strain evidence="3 4">IHI B618</strain>
    </source>
</reference>
<feature type="region of interest" description="Disordered" evidence="1">
    <location>
        <begin position="691"/>
        <end position="731"/>
    </location>
</feature>
<evidence type="ECO:0000313" key="3">
    <source>
        <dbReference type="EMBL" id="RXW20458.1"/>
    </source>
</evidence>